<dbReference type="EMBL" id="VSSQ01000739">
    <property type="protein sequence ID" value="MPM00580.1"/>
    <property type="molecule type" value="Genomic_DNA"/>
</dbReference>
<name>A0A644W9W3_9ZZZZ</name>
<reference evidence="1" key="1">
    <citation type="submission" date="2019-08" db="EMBL/GenBank/DDBJ databases">
        <authorList>
            <person name="Kucharzyk K."/>
            <person name="Murdoch R.W."/>
            <person name="Higgins S."/>
            <person name="Loffler F."/>
        </authorList>
    </citation>
    <scope>NUCLEOTIDE SEQUENCE</scope>
</reference>
<sequence length="107" mass="12527">MNVIFQDNTILKSKIKPTKVSVINDENGWYLDYTGVADTNKGKIKIRFPKIALEFDTVSSESEMWNGYVMKQSIYIENDSWCEYEFLERPMTKAEIERELGYKISIV</sequence>
<evidence type="ECO:0000313" key="1">
    <source>
        <dbReference type="EMBL" id="MPM00580.1"/>
    </source>
</evidence>
<organism evidence="1">
    <name type="scientific">bioreactor metagenome</name>
    <dbReference type="NCBI Taxonomy" id="1076179"/>
    <lineage>
        <taxon>unclassified sequences</taxon>
        <taxon>metagenomes</taxon>
        <taxon>ecological metagenomes</taxon>
    </lineage>
</organism>
<gene>
    <name evidence="1" type="ORF">SDC9_46807</name>
</gene>
<proteinExistence type="predicted"/>
<protein>
    <submittedName>
        <fullName evidence="1">Uncharacterized protein</fullName>
    </submittedName>
</protein>
<dbReference type="AlphaFoldDB" id="A0A644W9W3"/>
<accession>A0A644W9W3</accession>
<comment type="caution">
    <text evidence="1">The sequence shown here is derived from an EMBL/GenBank/DDBJ whole genome shotgun (WGS) entry which is preliminary data.</text>
</comment>